<dbReference type="Proteomes" id="UP000008209">
    <property type="component" value="Chromosome"/>
</dbReference>
<dbReference type="GO" id="GO:0046081">
    <property type="term" value="P:dUTP catabolic process"/>
    <property type="evidence" value="ECO:0007669"/>
    <property type="project" value="TreeGrafter"/>
</dbReference>
<dbReference type="KEGG" id="shp:Sput200_2897"/>
<evidence type="ECO:0000313" key="6">
    <source>
        <dbReference type="EMBL" id="ADV55300.1"/>
    </source>
</evidence>
<dbReference type="HOGENOM" id="CLU_038356_0_1_6"/>
<dbReference type="InterPro" id="IPR011551">
    <property type="entry name" value="NTP_PyrPHydrolase_MazG"/>
</dbReference>
<feature type="domain" description="NTP pyrophosphohydrolase MazG-like" evidence="5">
    <location>
        <begin position="228"/>
        <end position="289"/>
    </location>
</feature>
<dbReference type="GO" id="GO:0006203">
    <property type="term" value="P:dGTP catabolic process"/>
    <property type="evidence" value="ECO:0007669"/>
    <property type="project" value="TreeGrafter"/>
</dbReference>
<dbReference type="InterPro" id="IPR048015">
    <property type="entry name" value="NTP-PPase_MazG-like_N"/>
</dbReference>
<name>E6XIE9_SHEP2</name>
<dbReference type="AlphaFoldDB" id="E6XIE9"/>
<dbReference type="CDD" id="cd11528">
    <property type="entry name" value="NTP-PPase_MazG_Nterm"/>
    <property type="match status" value="1"/>
</dbReference>
<accession>E6XIE9</accession>
<dbReference type="SUPFAM" id="SSF101386">
    <property type="entry name" value="all-alpha NTP pyrophosphatases"/>
    <property type="match status" value="2"/>
</dbReference>
<dbReference type="CDD" id="cd11529">
    <property type="entry name" value="NTP-PPase_MazG_Cterm"/>
    <property type="match status" value="1"/>
</dbReference>
<dbReference type="GO" id="GO:0046052">
    <property type="term" value="P:UTP catabolic process"/>
    <property type="evidence" value="ECO:0007669"/>
    <property type="project" value="TreeGrafter"/>
</dbReference>
<evidence type="ECO:0000256" key="2">
    <source>
        <dbReference type="ARBA" id="ARBA00061115"/>
    </source>
</evidence>
<dbReference type="NCBIfam" id="NF007113">
    <property type="entry name" value="PRK09562.1"/>
    <property type="match status" value="1"/>
</dbReference>
<gene>
    <name evidence="6" type="ordered locus">Sput200_2897</name>
</gene>
<comment type="similarity">
    <text evidence="2">Belongs to the nucleoside triphosphate pyrophosphohydrolase family.</text>
</comment>
<dbReference type="Pfam" id="PF03819">
    <property type="entry name" value="MazG"/>
    <property type="match status" value="2"/>
</dbReference>
<dbReference type="GO" id="GO:0046076">
    <property type="term" value="P:dTTP catabolic process"/>
    <property type="evidence" value="ECO:0007669"/>
    <property type="project" value="TreeGrafter"/>
</dbReference>
<dbReference type="GO" id="GO:0047693">
    <property type="term" value="F:ATP diphosphatase activity"/>
    <property type="evidence" value="ECO:0007669"/>
    <property type="project" value="UniProtKB-EC"/>
</dbReference>
<reference evidence="6 7" key="1">
    <citation type="submission" date="2011-01" db="EMBL/GenBank/DDBJ databases">
        <title>Complete sequence of Shewanella putrefaciens 200.</title>
        <authorList>
            <consortium name="US DOE Joint Genome Institute"/>
            <person name="Lucas S."/>
            <person name="Copeland A."/>
            <person name="Lapidus A."/>
            <person name="Cheng J.-F."/>
            <person name="Bruce D."/>
            <person name="Goodwin L."/>
            <person name="Pitluck S."/>
            <person name="Munk A.C."/>
            <person name="Detter J.C."/>
            <person name="Han C."/>
            <person name="Tapia R."/>
            <person name="Land M."/>
            <person name="Hauser L."/>
            <person name="Chang Y.-J."/>
            <person name="Jeffries C."/>
            <person name="Kyrpides N."/>
            <person name="Ivanova N."/>
            <person name="Mikhailova N."/>
            <person name="Kolker E."/>
            <person name="Lawrence C."/>
            <person name="McCue L.A."/>
            <person name="DiChristina T."/>
            <person name="Nealson K."/>
            <person name="Fredrickson J.K."/>
            <person name="Woyke T."/>
        </authorList>
    </citation>
    <scope>NUCLEOTIDE SEQUENCE [LARGE SCALE GENOMIC DNA]</scope>
    <source>
        <strain evidence="6 7">200</strain>
    </source>
</reference>
<dbReference type="GO" id="GO:0046047">
    <property type="term" value="P:TTP catabolic process"/>
    <property type="evidence" value="ECO:0007669"/>
    <property type="project" value="TreeGrafter"/>
</dbReference>
<dbReference type="FunFam" id="1.10.287.1080:FF:000003">
    <property type="entry name" value="Nucleoside triphosphate pyrophosphohydrolase"/>
    <property type="match status" value="1"/>
</dbReference>
<organism evidence="6 7">
    <name type="scientific">Shewanella putrefaciens (strain 200)</name>
    <dbReference type="NCBI Taxonomy" id="399804"/>
    <lineage>
        <taxon>Bacteria</taxon>
        <taxon>Pseudomonadati</taxon>
        <taxon>Pseudomonadota</taxon>
        <taxon>Gammaproteobacteria</taxon>
        <taxon>Alteromonadales</taxon>
        <taxon>Shewanellaceae</taxon>
        <taxon>Shewanella</taxon>
    </lineage>
</organism>
<dbReference type="PANTHER" id="PTHR30522">
    <property type="entry name" value="NUCLEOSIDE TRIPHOSPHATE PYROPHOSPHOHYDROLASE"/>
    <property type="match status" value="1"/>
</dbReference>
<dbReference type="GO" id="GO:0006950">
    <property type="term" value="P:response to stress"/>
    <property type="evidence" value="ECO:0007669"/>
    <property type="project" value="UniProtKB-ARBA"/>
</dbReference>
<sequence>MFFLNIRPLQYLSLKDISMTSHTAPLTSFSTEPSITEISTTELSTTELSITDVEPLLKIMEKLRDPQTGCPWDKAQTFQTIVPFTLEEAYEVADTIERLAWDELPDELGDLLFQIVFYCQLGKEQGLFDFSSVIEKISDKLTRRHPHVFGEQNVQIGDSAKAMKANWEAIKASEREQKAQQVAGETQADIIVSALDNIPRSQPALSRSIKIQQRVARVGFDWAELEPVVAKIHEEIDEVLHEVKQPEQDQAKVQSEMGDLLFAVVNLARHLKVDPEQALRQANLKFERRFRGVEQLASDSGKSMEEHTLMELDVYWDRVKAMETR</sequence>
<feature type="domain" description="NTP pyrophosphohydrolase MazG-like" evidence="5">
    <location>
        <begin position="76"/>
        <end position="149"/>
    </location>
</feature>
<dbReference type="NCBIfam" id="TIGR00444">
    <property type="entry name" value="mazG"/>
    <property type="match status" value="1"/>
</dbReference>
<evidence type="ECO:0000256" key="3">
    <source>
        <dbReference type="ARBA" id="ARBA00066372"/>
    </source>
</evidence>
<dbReference type="InterPro" id="IPR004518">
    <property type="entry name" value="MazG-like_dom"/>
</dbReference>
<evidence type="ECO:0000256" key="1">
    <source>
        <dbReference type="ARBA" id="ARBA00052141"/>
    </source>
</evidence>
<evidence type="ECO:0000259" key="5">
    <source>
        <dbReference type="Pfam" id="PF03819"/>
    </source>
</evidence>
<evidence type="ECO:0000313" key="7">
    <source>
        <dbReference type="Proteomes" id="UP000008209"/>
    </source>
</evidence>
<comment type="catalytic activity">
    <reaction evidence="1">
        <text>ATP + H2O = AMP + diphosphate + H(+)</text>
        <dbReference type="Rhea" id="RHEA:14245"/>
        <dbReference type="ChEBI" id="CHEBI:15377"/>
        <dbReference type="ChEBI" id="CHEBI:15378"/>
        <dbReference type="ChEBI" id="CHEBI:30616"/>
        <dbReference type="ChEBI" id="CHEBI:33019"/>
        <dbReference type="ChEBI" id="CHEBI:456215"/>
        <dbReference type="EC" id="3.6.1.8"/>
    </reaction>
</comment>
<dbReference type="EMBL" id="CP002457">
    <property type="protein sequence ID" value="ADV55300.1"/>
    <property type="molecule type" value="Genomic_DNA"/>
</dbReference>
<dbReference type="EC" id="3.6.1.8" evidence="3"/>
<dbReference type="GO" id="GO:0046061">
    <property type="term" value="P:dATP catabolic process"/>
    <property type="evidence" value="ECO:0007669"/>
    <property type="project" value="TreeGrafter"/>
</dbReference>
<dbReference type="Gene3D" id="1.10.287.1080">
    <property type="entry name" value="MazG-like"/>
    <property type="match status" value="2"/>
</dbReference>
<proteinExistence type="inferred from homology"/>
<dbReference type="PANTHER" id="PTHR30522:SF0">
    <property type="entry name" value="NUCLEOSIDE TRIPHOSPHATE PYROPHOSPHOHYDROLASE"/>
    <property type="match status" value="1"/>
</dbReference>
<dbReference type="InterPro" id="IPR048011">
    <property type="entry name" value="NTP-PPase_MazG-like_C"/>
</dbReference>
<dbReference type="FunFam" id="1.10.287.1080:FF:000001">
    <property type="entry name" value="Nucleoside triphosphate pyrophosphohydrolase"/>
    <property type="match status" value="1"/>
</dbReference>
<evidence type="ECO:0000256" key="4">
    <source>
        <dbReference type="ARBA" id="ARBA00074799"/>
    </source>
</evidence>
<protein>
    <recommendedName>
        <fullName evidence="4">Nucleoside triphosphate pyrophosphohydrolase</fullName>
        <ecNumber evidence="3">3.6.1.8</ecNumber>
    </recommendedName>
</protein>
<dbReference type="PATRIC" id="fig|399804.5.peg.2997"/>